<protein>
    <submittedName>
        <fullName evidence="2">Uncharacterized protein</fullName>
    </submittedName>
</protein>
<dbReference type="EMBL" id="FOIC01000023">
    <property type="protein sequence ID" value="SET98889.1"/>
    <property type="molecule type" value="Genomic_DNA"/>
</dbReference>
<dbReference type="Proteomes" id="UP000199320">
    <property type="component" value="Unassembled WGS sequence"/>
</dbReference>
<keyword evidence="3" id="KW-1185">Reference proteome</keyword>
<evidence type="ECO:0000313" key="4">
    <source>
        <dbReference type="Proteomes" id="UP000324021"/>
    </source>
</evidence>
<name>A0A1I0IP25_9EURY</name>
<organism evidence="2 3">
    <name type="scientific">Natrinema hispanicum</name>
    <dbReference type="NCBI Taxonomy" id="392421"/>
    <lineage>
        <taxon>Archaea</taxon>
        <taxon>Methanobacteriati</taxon>
        <taxon>Methanobacteriota</taxon>
        <taxon>Stenosarchaea group</taxon>
        <taxon>Halobacteria</taxon>
        <taxon>Halobacteriales</taxon>
        <taxon>Natrialbaceae</taxon>
        <taxon>Natrinema</taxon>
    </lineage>
</organism>
<dbReference type="EMBL" id="FMZP01000022">
    <property type="protein sequence ID" value="SDD40920.1"/>
    <property type="molecule type" value="Genomic_DNA"/>
</dbReference>
<gene>
    <name evidence="2" type="ORF">SAMN04488694_12339</name>
    <name evidence="1" type="ORF">SAMN05192552_10221</name>
</gene>
<dbReference type="Proteomes" id="UP000324021">
    <property type="component" value="Unassembled WGS sequence"/>
</dbReference>
<dbReference type="STRING" id="392421.SAMN04488694_12339"/>
<reference evidence="3 4" key="2">
    <citation type="submission" date="2016-10" db="EMBL/GenBank/DDBJ databases">
        <authorList>
            <person name="Varghese N."/>
            <person name="Submissions S."/>
        </authorList>
    </citation>
    <scope>NUCLEOTIDE SEQUENCE [LARGE SCALE GENOMIC DNA]</scope>
    <source>
        <strain evidence="1 4">CDM_1</strain>
        <strain evidence="3">CDM_6</strain>
    </source>
</reference>
<accession>A0A1I0IP25</accession>
<evidence type="ECO:0000313" key="3">
    <source>
        <dbReference type="Proteomes" id="UP000199320"/>
    </source>
</evidence>
<evidence type="ECO:0000313" key="2">
    <source>
        <dbReference type="EMBL" id="SET98889.1"/>
    </source>
</evidence>
<sequence length="51" mass="6164">MFLPEFVVRDFLSVDLLHVSLSQFYRLFFVFRLNIDILLRLKPEESRALGY</sequence>
<dbReference type="AlphaFoldDB" id="A0A1I0IP25"/>
<evidence type="ECO:0000313" key="1">
    <source>
        <dbReference type="EMBL" id="SDD40920.1"/>
    </source>
</evidence>
<reference evidence="2" key="1">
    <citation type="submission" date="2016-10" db="EMBL/GenBank/DDBJ databases">
        <authorList>
            <person name="de Groot N.N."/>
        </authorList>
    </citation>
    <scope>NUCLEOTIDE SEQUENCE [LARGE SCALE GENOMIC DNA]</scope>
    <source>
        <strain evidence="2">CDM_6</strain>
    </source>
</reference>
<proteinExistence type="predicted"/>